<protein>
    <submittedName>
        <fullName evidence="1">Uncharacterized protein</fullName>
    </submittedName>
</protein>
<accession>A0ACC2QE66</accession>
<dbReference type="Proteomes" id="UP001231649">
    <property type="component" value="Chromosome 17"/>
</dbReference>
<keyword evidence="2" id="KW-1185">Reference proteome</keyword>
<proteinExistence type="predicted"/>
<dbReference type="EMBL" id="CM056793">
    <property type="protein sequence ID" value="KAJ8714787.1"/>
    <property type="molecule type" value="Genomic_DNA"/>
</dbReference>
<evidence type="ECO:0000313" key="2">
    <source>
        <dbReference type="Proteomes" id="UP001231649"/>
    </source>
</evidence>
<sequence>MLQDLSDASLEVGLKMNMSKTKVMTNSSKRSIHVGGENIQYVQEYIYLGQVVSFQARQEKEITRRIENAWKSFWSMKELLKGTLPMSLKRKLMDMCILPILTYGAQTWSLTNIQKSKLKVCQRAMERSILSVKLTDHVRNTTLRSKTQIVDVAQKAAQLKWDWAGHVCRMSSELWARKTQDWCPDTATRGRGRPRRRWRDDLDVFLGNWNDMASDRDKWKEWREAFAQQWDSTG</sequence>
<organism evidence="1 2">
    <name type="scientific">Mythimna loreyi</name>
    <dbReference type="NCBI Taxonomy" id="667449"/>
    <lineage>
        <taxon>Eukaryota</taxon>
        <taxon>Metazoa</taxon>
        <taxon>Ecdysozoa</taxon>
        <taxon>Arthropoda</taxon>
        <taxon>Hexapoda</taxon>
        <taxon>Insecta</taxon>
        <taxon>Pterygota</taxon>
        <taxon>Neoptera</taxon>
        <taxon>Endopterygota</taxon>
        <taxon>Lepidoptera</taxon>
        <taxon>Glossata</taxon>
        <taxon>Ditrysia</taxon>
        <taxon>Noctuoidea</taxon>
        <taxon>Noctuidae</taxon>
        <taxon>Noctuinae</taxon>
        <taxon>Hadenini</taxon>
        <taxon>Mythimna</taxon>
    </lineage>
</organism>
<name>A0ACC2QE66_9NEOP</name>
<evidence type="ECO:0000313" key="1">
    <source>
        <dbReference type="EMBL" id="KAJ8714787.1"/>
    </source>
</evidence>
<reference evidence="1" key="1">
    <citation type="submission" date="2023-03" db="EMBL/GenBank/DDBJ databases">
        <title>Chromosome-level genomes of two armyworms, Mythimna separata and Mythimna loreyi, provide insights into the biosynthesis and reception of sex pheromones.</title>
        <authorList>
            <person name="Zhao H."/>
        </authorList>
    </citation>
    <scope>NUCLEOTIDE SEQUENCE</scope>
    <source>
        <strain evidence="1">BeijingLab</strain>
    </source>
</reference>
<gene>
    <name evidence="1" type="ORF">PYW08_004768</name>
</gene>
<comment type="caution">
    <text evidence="1">The sequence shown here is derived from an EMBL/GenBank/DDBJ whole genome shotgun (WGS) entry which is preliminary data.</text>
</comment>